<sequence>MMFKYNDDGKPIDHVFVDFQLCYYGSPAIDLIYFLSTSPSLDVFKR</sequence>
<dbReference type="PANTHER" id="PTHR11012">
    <property type="entry name" value="PROTEIN KINASE-LIKE DOMAIN-CONTAINING"/>
    <property type="match status" value="1"/>
</dbReference>
<reference evidence="1 2" key="1">
    <citation type="journal article" date="2010" name="Science">
        <title>Genomic comparison of the ants Camponotus floridanus and Harpegnathos saltator.</title>
        <authorList>
            <person name="Bonasio R."/>
            <person name="Zhang G."/>
            <person name="Ye C."/>
            <person name="Mutti N.S."/>
            <person name="Fang X."/>
            <person name="Qin N."/>
            <person name="Donahue G."/>
            <person name="Yang P."/>
            <person name="Li Q."/>
            <person name="Li C."/>
            <person name="Zhang P."/>
            <person name="Huang Z."/>
            <person name="Berger S.L."/>
            <person name="Reinberg D."/>
            <person name="Wang J."/>
            <person name="Liebig J."/>
        </authorList>
    </citation>
    <scope>NUCLEOTIDE SEQUENCE [LARGE SCALE GENOMIC DNA]</scope>
    <source>
        <strain evidence="2">C129</strain>
    </source>
</reference>
<dbReference type="OrthoDB" id="8250698at2759"/>
<accession>E2APB1</accession>
<protein>
    <submittedName>
        <fullName evidence="1">Uncharacterized protein</fullName>
    </submittedName>
</protein>
<keyword evidence="2" id="KW-1185">Reference proteome</keyword>
<dbReference type="InterPro" id="IPR011009">
    <property type="entry name" value="Kinase-like_dom_sf"/>
</dbReference>
<organism evidence="2">
    <name type="scientific">Camponotus floridanus</name>
    <name type="common">Florida carpenter ant</name>
    <dbReference type="NCBI Taxonomy" id="104421"/>
    <lineage>
        <taxon>Eukaryota</taxon>
        <taxon>Metazoa</taxon>
        <taxon>Ecdysozoa</taxon>
        <taxon>Arthropoda</taxon>
        <taxon>Hexapoda</taxon>
        <taxon>Insecta</taxon>
        <taxon>Pterygota</taxon>
        <taxon>Neoptera</taxon>
        <taxon>Endopterygota</taxon>
        <taxon>Hymenoptera</taxon>
        <taxon>Apocrita</taxon>
        <taxon>Aculeata</taxon>
        <taxon>Formicoidea</taxon>
        <taxon>Formicidae</taxon>
        <taxon>Formicinae</taxon>
        <taxon>Camponotus</taxon>
    </lineage>
</organism>
<dbReference type="AlphaFoldDB" id="E2APB1"/>
<dbReference type="SUPFAM" id="SSF56112">
    <property type="entry name" value="Protein kinase-like (PK-like)"/>
    <property type="match status" value="1"/>
</dbReference>
<dbReference type="PANTHER" id="PTHR11012:SF56">
    <property type="entry name" value="CHK KINASE-LIKE DOMAIN-CONTAINING PROTEIN-RELATED"/>
    <property type="match status" value="1"/>
</dbReference>
<evidence type="ECO:0000313" key="2">
    <source>
        <dbReference type="Proteomes" id="UP000000311"/>
    </source>
</evidence>
<gene>
    <name evidence="1" type="ORF">EAG_15426</name>
</gene>
<dbReference type="InterPro" id="IPR004119">
    <property type="entry name" value="EcKL"/>
</dbReference>
<dbReference type="Pfam" id="PF02958">
    <property type="entry name" value="EcKL"/>
    <property type="match status" value="1"/>
</dbReference>
<name>E2APB1_CAMFO</name>
<dbReference type="EMBL" id="GL441498">
    <property type="protein sequence ID" value="EFN64731.1"/>
    <property type="molecule type" value="Genomic_DNA"/>
</dbReference>
<dbReference type="InParanoid" id="E2APB1"/>
<dbReference type="Proteomes" id="UP000000311">
    <property type="component" value="Unassembled WGS sequence"/>
</dbReference>
<proteinExistence type="predicted"/>
<evidence type="ECO:0000313" key="1">
    <source>
        <dbReference type="EMBL" id="EFN64731.1"/>
    </source>
</evidence>